<organism evidence="1 2">
    <name type="scientific">Chryseolinea lacunae</name>
    <dbReference type="NCBI Taxonomy" id="2801331"/>
    <lineage>
        <taxon>Bacteria</taxon>
        <taxon>Pseudomonadati</taxon>
        <taxon>Bacteroidota</taxon>
        <taxon>Cytophagia</taxon>
        <taxon>Cytophagales</taxon>
        <taxon>Fulvivirgaceae</taxon>
        <taxon>Chryseolinea</taxon>
    </lineage>
</organism>
<accession>A0ABS1KZI1</accession>
<dbReference type="Pfam" id="PF19894">
    <property type="entry name" value="DUF6367"/>
    <property type="match status" value="1"/>
</dbReference>
<comment type="caution">
    <text evidence="1">The sequence shown here is derived from an EMBL/GenBank/DDBJ whole genome shotgun (WGS) entry which is preliminary data.</text>
</comment>
<dbReference type="EMBL" id="JAERRB010000013">
    <property type="protein sequence ID" value="MBL0744834.1"/>
    <property type="molecule type" value="Genomic_DNA"/>
</dbReference>
<sequence>MKYFLEYEFKTEMDNYCWFPLFIEAQNFEEAELISITIKTALIEKYTLKNRPSVVWVVDNFKADQINEYVNQRFSRCIRNLLHFRVLKFDVLPTMPELNYSEHVSIIKSDRGLTVDSIPKLVDQRSFNVGLYGQMIEVGFQEFLLIDVMDVSSTLEIYFIVEIPAAQLKFTGLVNEGIWKDAHLKGYKMRVDAPHTPDGKRHVHIAHNKHTHSKDKQVSWNDDKTRHDKKTFDSNFHGMERAKEIARRALGLNDDAILERYLPTAELIVESEELAVHKNGSIFLKLN</sequence>
<dbReference type="InterPro" id="IPR045947">
    <property type="entry name" value="DUF6367"/>
</dbReference>
<evidence type="ECO:0000313" key="1">
    <source>
        <dbReference type="EMBL" id="MBL0744834.1"/>
    </source>
</evidence>
<reference evidence="1 2" key="1">
    <citation type="submission" date="2021-01" db="EMBL/GenBank/DDBJ databases">
        <title>Chryseolinea sp. Jin1 Genome sequencing and assembly.</title>
        <authorList>
            <person name="Kim I."/>
        </authorList>
    </citation>
    <scope>NUCLEOTIDE SEQUENCE [LARGE SCALE GENOMIC DNA]</scope>
    <source>
        <strain evidence="1 2">Jin1</strain>
    </source>
</reference>
<name>A0ABS1KZI1_9BACT</name>
<keyword evidence="2" id="KW-1185">Reference proteome</keyword>
<dbReference type="Proteomes" id="UP000613030">
    <property type="component" value="Unassembled WGS sequence"/>
</dbReference>
<evidence type="ECO:0000313" key="2">
    <source>
        <dbReference type="Proteomes" id="UP000613030"/>
    </source>
</evidence>
<protein>
    <submittedName>
        <fullName evidence="1">Uncharacterized protein</fullName>
    </submittedName>
</protein>
<gene>
    <name evidence="1" type="ORF">JI741_26610</name>
</gene>
<dbReference type="RefSeq" id="WP_202014777.1">
    <property type="nucleotide sequence ID" value="NZ_JAERRB010000013.1"/>
</dbReference>
<proteinExistence type="predicted"/>